<keyword evidence="2" id="KW-1185">Reference proteome</keyword>
<protein>
    <submittedName>
        <fullName evidence="1">Uncharacterized protein</fullName>
    </submittedName>
</protein>
<evidence type="ECO:0000313" key="1">
    <source>
        <dbReference type="EMBL" id="CAE7543212.1"/>
    </source>
</evidence>
<dbReference type="Proteomes" id="UP000601435">
    <property type="component" value="Unassembled WGS sequence"/>
</dbReference>
<dbReference type="OrthoDB" id="10493468at2759"/>
<dbReference type="AlphaFoldDB" id="A0A812TY99"/>
<proteinExistence type="predicted"/>
<organism evidence="1 2">
    <name type="scientific">Symbiodinium necroappetens</name>
    <dbReference type="NCBI Taxonomy" id="1628268"/>
    <lineage>
        <taxon>Eukaryota</taxon>
        <taxon>Sar</taxon>
        <taxon>Alveolata</taxon>
        <taxon>Dinophyceae</taxon>
        <taxon>Suessiales</taxon>
        <taxon>Symbiodiniaceae</taxon>
        <taxon>Symbiodinium</taxon>
    </lineage>
</organism>
<reference evidence="1" key="1">
    <citation type="submission" date="2021-02" db="EMBL/GenBank/DDBJ databases">
        <authorList>
            <person name="Dougan E. K."/>
            <person name="Rhodes N."/>
            <person name="Thang M."/>
            <person name="Chan C."/>
        </authorList>
    </citation>
    <scope>NUCLEOTIDE SEQUENCE</scope>
</reference>
<sequence>AELCSSVRKEFELERAQIRHDVVQPVAALTAALDRLPSRLDDPLKRIVKSEVLPYLESYAATANRLEGDLS</sequence>
<evidence type="ECO:0000313" key="2">
    <source>
        <dbReference type="Proteomes" id="UP000601435"/>
    </source>
</evidence>
<feature type="non-terminal residue" evidence="1">
    <location>
        <position position="1"/>
    </location>
</feature>
<gene>
    <name evidence="1" type="ORF">SNEC2469_LOCUS15640</name>
</gene>
<name>A0A812TY99_9DINO</name>
<dbReference type="EMBL" id="CAJNJA010025442">
    <property type="protein sequence ID" value="CAE7543212.1"/>
    <property type="molecule type" value="Genomic_DNA"/>
</dbReference>
<accession>A0A812TY99</accession>
<comment type="caution">
    <text evidence="1">The sequence shown here is derived from an EMBL/GenBank/DDBJ whole genome shotgun (WGS) entry which is preliminary data.</text>
</comment>
<feature type="non-terminal residue" evidence="1">
    <location>
        <position position="71"/>
    </location>
</feature>